<dbReference type="Proteomes" id="UP001217089">
    <property type="component" value="Unassembled WGS sequence"/>
</dbReference>
<reference evidence="1 2" key="1">
    <citation type="submission" date="2022-12" db="EMBL/GenBank/DDBJ databases">
        <title>Chromosome-level genome of Tegillarca granosa.</title>
        <authorList>
            <person name="Kim J."/>
        </authorList>
    </citation>
    <scope>NUCLEOTIDE SEQUENCE [LARGE SCALE GENOMIC DNA]</scope>
    <source>
        <strain evidence="1">Teg-2019</strain>
        <tissue evidence="1">Adductor muscle</tissue>
    </source>
</reference>
<name>A0ABQ9EXB8_TEGGR</name>
<sequence length="83" mass="9930">MNPPDGHIPVVKEGYLWKRDERRDEVAHTLTENRVLQTTKHPFLTFLKRRKNKIHYLQSVLKQCEILSQQILPPWKPDKCLDI</sequence>
<organism evidence="1 2">
    <name type="scientific">Tegillarca granosa</name>
    <name type="common">Malaysian cockle</name>
    <name type="synonym">Anadara granosa</name>
    <dbReference type="NCBI Taxonomy" id="220873"/>
    <lineage>
        <taxon>Eukaryota</taxon>
        <taxon>Metazoa</taxon>
        <taxon>Spiralia</taxon>
        <taxon>Lophotrochozoa</taxon>
        <taxon>Mollusca</taxon>
        <taxon>Bivalvia</taxon>
        <taxon>Autobranchia</taxon>
        <taxon>Pteriomorphia</taxon>
        <taxon>Arcoida</taxon>
        <taxon>Arcoidea</taxon>
        <taxon>Arcidae</taxon>
        <taxon>Tegillarca</taxon>
    </lineage>
</organism>
<proteinExistence type="predicted"/>
<accession>A0ABQ9EXB8</accession>
<evidence type="ECO:0000313" key="1">
    <source>
        <dbReference type="EMBL" id="KAJ8308971.1"/>
    </source>
</evidence>
<evidence type="ECO:0000313" key="2">
    <source>
        <dbReference type="Proteomes" id="UP001217089"/>
    </source>
</evidence>
<protein>
    <submittedName>
        <fullName evidence="1">Uncharacterized protein</fullName>
    </submittedName>
</protein>
<dbReference type="EMBL" id="JARBDR010000657">
    <property type="protein sequence ID" value="KAJ8308971.1"/>
    <property type="molecule type" value="Genomic_DNA"/>
</dbReference>
<keyword evidence="2" id="KW-1185">Reference proteome</keyword>
<comment type="caution">
    <text evidence="1">The sequence shown here is derived from an EMBL/GenBank/DDBJ whole genome shotgun (WGS) entry which is preliminary data.</text>
</comment>
<gene>
    <name evidence="1" type="ORF">KUTeg_013845</name>
</gene>